<evidence type="ECO:0000313" key="2">
    <source>
        <dbReference type="Proteomes" id="UP001428341"/>
    </source>
</evidence>
<reference evidence="1 2" key="1">
    <citation type="submission" date="2024-05" db="EMBL/GenBank/DDBJ databases">
        <title>Haplotype-resolved chromosome-level genome assembly of Huyou (Citrus changshanensis).</title>
        <authorList>
            <person name="Miao C."/>
            <person name="Chen W."/>
            <person name="Wu Y."/>
            <person name="Wang L."/>
            <person name="Zhao S."/>
            <person name="Grierson D."/>
            <person name="Xu C."/>
            <person name="Chen K."/>
        </authorList>
    </citation>
    <scope>NUCLEOTIDE SEQUENCE [LARGE SCALE GENOMIC DNA]</scope>
    <source>
        <strain evidence="1">01-14</strain>
        <tissue evidence="1">Leaf</tissue>
    </source>
</reference>
<organism evidence="1 2">
    <name type="scientific">Citrus x changshan-huyou</name>
    <dbReference type="NCBI Taxonomy" id="2935761"/>
    <lineage>
        <taxon>Eukaryota</taxon>
        <taxon>Viridiplantae</taxon>
        <taxon>Streptophyta</taxon>
        <taxon>Embryophyta</taxon>
        <taxon>Tracheophyta</taxon>
        <taxon>Spermatophyta</taxon>
        <taxon>Magnoliopsida</taxon>
        <taxon>eudicotyledons</taxon>
        <taxon>Gunneridae</taxon>
        <taxon>Pentapetalae</taxon>
        <taxon>rosids</taxon>
        <taxon>malvids</taxon>
        <taxon>Sapindales</taxon>
        <taxon>Rutaceae</taxon>
        <taxon>Aurantioideae</taxon>
        <taxon>Citrus</taxon>
    </lineage>
</organism>
<dbReference type="AlphaFoldDB" id="A0AAP0M2Z4"/>
<accession>A0AAP0M2Z4</accession>
<proteinExistence type="predicted"/>
<sequence length="70" mass="8419">MRENTARVDREKCDYFAVVRSYVSHNCIFSRILRFVKFIKKIEKWKKEKKEEKIPCPFSFCIPASDIIMA</sequence>
<dbReference type="Proteomes" id="UP001428341">
    <property type="component" value="Unassembled WGS sequence"/>
</dbReference>
<dbReference type="EMBL" id="JBCGBO010000005">
    <property type="protein sequence ID" value="KAK9197761.1"/>
    <property type="molecule type" value="Genomic_DNA"/>
</dbReference>
<evidence type="ECO:0000313" key="1">
    <source>
        <dbReference type="EMBL" id="KAK9197761.1"/>
    </source>
</evidence>
<keyword evidence="2" id="KW-1185">Reference proteome</keyword>
<name>A0AAP0M2Z4_9ROSI</name>
<protein>
    <submittedName>
        <fullName evidence="1">Uncharacterized protein</fullName>
    </submittedName>
</protein>
<gene>
    <name evidence="1" type="ORF">WN944_012944</name>
</gene>
<comment type="caution">
    <text evidence="1">The sequence shown here is derived from an EMBL/GenBank/DDBJ whole genome shotgun (WGS) entry which is preliminary data.</text>
</comment>